<proteinExistence type="predicted"/>
<geneLocation type="mitochondrion" evidence="1"/>
<dbReference type="AlphaFoldDB" id="A0A101LVJ2"/>
<dbReference type="EMBL" id="LKAM01000013">
    <property type="protein sequence ID" value="KUM46134.1"/>
    <property type="molecule type" value="Genomic_DNA"/>
</dbReference>
<organism evidence="1">
    <name type="scientific">Picea glauca</name>
    <name type="common">White spruce</name>
    <name type="synonym">Pinus glauca</name>
    <dbReference type="NCBI Taxonomy" id="3330"/>
    <lineage>
        <taxon>Eukaryota</taxon>
        <taxon>Viridiplantae</taxon>
        <taxon>Streptophyta</taxon>
        <taxon>Embryophyta</taxon>
        <taxon>Tracheophyta</taxon>
        <taxon>Spermatophyta</taxon>
        <taxon>Pinopsida</taxon>
        <taxon>Pinidae</taxon>
        <taxon>Conifers I</taxon>
        <taxon>Pinales</taxon>
        <taxon>Pinaceae</taxon>
        <taxon>Picea</taxon>
    </lineage>
</organism>
<protein>
    <submittedName>
        <fullName evidence="1">Uncharacterized protein</fullName>
    </submittedName>
</protein>
<comment type="caution">
    <text evidence="1">The sequence shown here is derived from an EMBL/GenBank/DDBJ whole genome shotgun (WGS) entry which is preliminary data.</text>
</comment>
<accession>A0A101LVJ2</accession>
<reference evidence="1" key="1">
    <citation type="journal article" date="2015" name="Genome Biol. Evol.">
        <title>Organellar Genomes of White Spruce (Picea glauca): Assembly and Annotation.</title>
        <authorList>
            <person name="Jackman S.D."/>
            <person name="Warren R.L."/>
            <person name="Gibb E.A."/>
            <person name="Vandervalk B.P."/>
            <person name="Mohamadi H."/>
            <person name="Chu J."/>
            <person name="Raymond A."/>
            <person name="Pleasance S."/>
            <person name="Coope R."/>
            <person name="Wildung M.R."/>
            <person name="Ritland C.E."/>
            <person name="Bousquet J."/>
            <person name="Jones S.J."/>
            <person name="Bohlmann J."/>
            <person name="Birol I."/>
        </authorList>
    </citation>
    <scope>NUCLEOTIDE SEQUENCE [LARGE SCALE GENOMIC DNA]</scope>
    <source>
        <tissue evidence="1">Flushing bud</tissue>
    </source>
</reference>
<sequence>MDLDFLLRLRYFIHRSYFHYYGERHISKDKYASFYIDIYKMHPTFEIEKKIQFQRLMR</sequence>
<name>A0A101LVJ2_PICGL</name>
<evidence type="ECO:0000313" key="1">
    <source>
        <dbReference type="EMBL" id="KUM46134.1"/>
    </source>
</evidence>
<keyword evidence="1" id="KW-0496">Mitochondrion</keyword>
<gene>
    <name evidence="1" type="ORF">ABT39_MTgene1940</name>
</gene>